<dbReference type="PANTHER" id="PTHR31310:SF11">
    <property type="entry name" value="INOSITOL PHOSPHORYLCERAMIDE SYNTHASE CATALYTIC SUBUNIT AUR1"/>
    <property type="match status" value="1"/>
</dbReference>
<dbReference type="InterPro" id="IPR000326">
    <property type="entry name" value="PAP2/HPO"/>
</dbReference>
<evidence type="ECO:0000256" key="6">
    <source>
        <dbReference type="ARBA" id="ARBA00022989"/>
    </source>
</evidence>
<feature type="domain" description="Phosphatidic acid phosphatase type 2/haloperoxidase" evidence="10">
    <location>
        <begin position="497"/>
        <end position="634"/>
    </location>
</feature>
<evidence type="ECO:0000259" key="10">
    <source>
        <dbReference type="SMART" id="SM00014"/>
    </source>
</evidence>
<evidence type="ECO:0000313" key="11">
    <source>
        <dbReference type="EMBL" id="QWU89134.1"/>
    </source>
</evidence>
<dbReference type="EMBL" id="CP076664">
    <property type="protein sequence ID" value="QWU89134.1"/>
    <property type="molecule type" value="Genomic_DNA"/>
</dbReference>
<reference evidence="11 12" key="1">
    <citation type="submission" date="2021-06" db="EMBL/GenBank/DDBJ databases">
        <title>Candida outbreak in Lebanon.</title>
        <authorList>
            <person name="Finianos M."/>
        </authorList>
    </citation>
    <scope>NUCLEOTIDE SEQUENCE [LARGE SCALE GENOMIC DNA]</scope>
    <source>
        <strain evidence="11">CA3LBN</strain>
    </source>
</reference>
<feature type="region of interest" description="Disordered" evidence="8">
    <location>
        <begin position="704"/>
        <end position="776"/>
    </location>
</feature>
<keyword evidence="6 9" id="KW-1133">Transmembrane helix</keyword>
<comment type="catalytic activity">
    <reaction evidence="1">
        <text>alpha-D-glucose 6-phosphate = beta-D-glucose 6-phosphate</text>
        <dbReference type="Rhea" id="RHEA:16249"/>
        <dbReference type="ChEBI" id="CHEBI:58225"/>
        <dbReference type="ChEBI" id="CHEBI:58247"/>
        <dbReference type="EC" id="5.1.3.15"/>
    </reaction>
</comment>
<evidence type="ECO:0000313" key="12">
    <source>
        <dbReference type="Proteomes" id="UP000825434"/>
    </source>
</evidence>
<dbReference type="CDD" id="cd03386">
    <property type="entry name" value="PAP2_Aur1_like"/>
    <property type="match status" value="1"/>
</dbReference>
<sequence>MAVEDLGDKVRIVHPKNPDTNVTILKFGATVISWKEKGQEQLWLSEGAKLDGSKAVRGGIPLVFPVFGKGTNESVVKLPQHGFARNSTWEFLGQTTEEPVAVQFGLGKENVDKDTFSLWDEGKNDFTLILTVTLAEDSLTTGIEVENTGNTTFDFNWLFHTYYKVDDVTDTLATNLMDSRCFDQLLGEHYVEKSPMLSFQEEFDRIYKDVDMHKVIQLVDRGNVLLTLERHNLPDAVVWNPWIKKSEGMADFLPKDGYLKMLCVEPGHVGSTVKLAKGEKWSAAQKMIPSGEIKVQTNIYEAYKPPENSSPKIVYISSAKAVRLFQYHFLSEQQQGNTLGDLEFSTDVKLSFQRFRSRHWSWFDIVNYTFLSSVFLFVYIIFPASLWLKTPILLLLVAAVSVPVTQQFFVHALPILAWLALFFSASKIPHSWKPAISVKFLPAMETILYGDNLSNVLAEINHPILDILAWLPYGIIHFASPFFVALFVFLFAPPTSLQSFGFAFGYMNMAGVLFQLAFPAAPPWYKNLHGLEPANYAMDGSPGGLGRIDQLFHVDMYTTTFENSPLVFGAIPSLHSGSAVMDVLFLSWLFPKYKYVWWGYASVLWWSTMYLTHHYFIDLIMGAVMSVMMFAYVKYTTLPAIDYNKFCRWSYTSIEYFDIKKNDPLGAYAAVPTEDQESGLGQESPFGYLNPSYLGNTEFEMTTLPRSREASNSSSRSHLALDQTAEDADTDKSTNSSIFDDERFDAGTHISQATSNTSLNDMTSPSVPSASKKSVR</sequence>
<gene>
    <name evidence="11" type="ORF">CA3LBN_003457</name>
</gene>
<feature type="compositionally biased region" description="Low complexity" evidence="8">
    <location>
        <begin position="764"/>
        <end position="776"/>
    </location>
</feature>
<dbReference type="PANTHER" id="PTHR31310">
    <property type="match status" value="1"/>
</dbReference>
<dbReference type="InterPro" id="IPR011013">
    <property type="entry name" value="Gal_mutarotase_sf_dom"/>
</dbReference>
<dbReference type="Proteomes" id="UP000825434">
    <property type="component" value="Chromosome 4"/>
</dbReference>
<dbReference type="SMART" id="SM00014">
    <property type="entry name" value="acidPPc"/>
    <property type="match status" value="1"/>
</dbReference>
<comment type="similarity">
    <text evidence="3">Belongs to the glucose-6-phosphate 1-epimerase family.</text>
</comment>
<dbReference type="SUPFAM" id="SSF48317">
    <property type="entry name" value="Acid phosphatase/Vanadium-dependent haloperoxidase"/>
    <property type="match status" value="1"/>
</dbReference>
<dbReference type="Gene3D" id="2.70.98.10">
    <property type="match status" value="1"/>
</dbReference>
<feature type="transmembrane region" description="Helical" evidence="9">
    <location>
        <begin position="497"/>
        <end position="518"/>
    </location>
</feature>
<dbReference type="Pfam" id="PF01263">
    <property type="entry name" value="Aldose_epim"/>
    <property type="match status" value="1"/>
</dbReference>
<dbReference type="SUPFAM" id="SSF74650">
    <property type="entry name" value="Galactose mutarotase-like"/>
    <property type="match status" value="1"/>
</dbReference>
<name>A0ABX8I771_9ASCO</name>
<evidence type="ECO:0000256" key="8">
    <source>
        <dbReference type="SAM" id="MobiDB-lite"/>
    </source>
</evidence>
<dbReference type="InterPro" id="IPR008183">
    <property type="entry name" value="Aldose_1/G6P_1-epimerase"/>
</dbReference>
<evidence type="ECO:0000256" key="4">
    <source>
        <dbReference type="ARBA" id="ARBA00012083"/>
    </source>
</evidence>
<dbReference type="Pfam" id="PF14378">
    <property type="entry name" value="PAP2_3"/>
    <property type="match status" value="1"/>
</dbReference>
<feature type="transmembrane region" description="Helical" evidence="9">
    <location>
        <begin position="470"/>
        <end position="491"/>
    </location>
</feature>
<accession>A0ABX8I771</accession>
<organism evidence="11 12">
    <name type="scientific">Candidozyma haemuli</name>
    <dbReference type="NCBI Taxonomy" id="45357"/>
    <lineage>
        <taxon>Eukaryota</taxon>
        <taxon>Fungi</taxon>
        <taxon>Dikarya</taxon>
        <taxon>Ascomycota</taxon>
        <taxon>Saccharomycotina</taxon>
        <taxon>Pichiomycetes</taxon>
        <taxon>Metschnikowiaceae</taxon>
        <taxon>Candidozyma</taxon>
    </lineage>
</organism>
<keyword evidence="7 9" id="KW-0472">Membrane</keyword>
<comment type="subcellular location">
    <subcellularLocation>
        <location evidence="2">Membrane</location>
        <topology evidence="2">Multi-pass membrane protein</topology>
    </subcellularLocation>
</comment>
<dbReference type="InterPro" id="IPR025532">
    <property type="entry name" value="G6P_1-epimerase"/>
</dbReference>
<dbReference type="EC" id="5.1.3.15" evidence="4"/>
<evidence type="ECO:0000256" key="9">
    <source>
        <dbReference type="SAM" id="Phobius"/>
    </source>
</evidence>
<dbReference type="InterPro" id="IPR052185">
    <property type="entry name" value="IPC_Synthase-Related"/>
</dbReference>
<dbReference type="InterPro" id="IPR014718">
    <property type="entry name" value="GH-type_carb-bd"/>
</dbReference>
<protein>
    <recommendedName>
        <fullName evidence="4">glucose-6-phosphate 1-epimerase</fullName>
        <ecNumber evidence="4">5.1.3.15</ecNumber>
    </recommendedName>
</protein>
<dbReference type="InterPro" id="IPR026841">
    <property type="entry name" value="Aur1/Ipt1"/>
</dbReference>
<proteinExistence type="inferred from homology"/>
<evidence type="ECO:0000256" key="2">
    <source>
        <dbReference type="ARBA" id="ARBA00004141"/>
    </source>
</evidence>
<evidence type="ECO:0000256" key="1">
    <source>
        <dbReference type="ARBA" id="ARBA00001096"/>
    </source>
</evidence>
<feature type="transmembrane region" description="Helical" evidence="9">
    <location>
        <begin position="365"/>
        <end position="388"/>
    </location>
</feature>
<keyword evidence="12" id="KW-1185">Reference proteome</keyword>
<feature type="compositionally biased region" description="Polar residues" evidence="8">
    <location>
        <begin position="749"/>
        <end position="763"/>
    </location>
</feature>
<dbReference type="InterPro" id="IPR036938">
    <property type="entry name" value="PAP2/HPO_sf"/>
</dbReference>
<feature type="transmembrane region" description="Helical" evidence="9">
    <location>
        <begin position="566"/>
        <end position="590"/>
    </location>
</feature>
<evidence type="ECO:0000256" key="7">
    <source>
        <dbReference type="ARBA" id="ARBA00023136"/>
    </source>
</evidence>
<dbReference type="CDD" id="cd09020">
    <property type="entry name" value="D-hex-6-P-epi_like"/>
    <property type="match status" value="1"/>
</dbReference>
<feature type="transmembrane region" description="Helical" evidence="9">
    <location>
        <begin position="610"/>
        <end position="633"/>
    </location>
</feature>
<evidence type="ECO:0000256" key="3">
    <source>
        <dbReference type="ARBA" id="ARBA00005866"/>
    </source>
</evidence>
<evidence type="ECO:0000256" key="5">
    <source>
        <dbReference type="ARBA" id="ARBA00022692"/>
    </source>
</evidence>
<keyword evidence="5 9" id="KW-0812">Transmembrane</keyword>